<dbReference type="SUPFAM" id="SSF56496">
    <property type="entry name" value="Fibrinogen C-terminal domain-like"/>
    <property type="match status" value="1"/>
</dbReference>
<accession>A0A182FN98</accession>
<dbReference type="GO" id="GO:0005615">
    <property type="term" value="C:extracellular space"/>
    <property type="evidence" value="ECO:0007669"/>
    <property type="project" value="TreeGrafter"/>
</dbReference>
<dbReference type="Pfam" id="PF00147">
    <property type="entry name" value="Fibrinogen_C"/>
    <property type="match status" value="1"/>
</dbReference>
<dbReference type="VEuPathDB" id="VectorBase:AALB20_037273"/>
<dbReference type="InterPro" id="IPR036056">
    <property type="entry name" value="Fibrinogen-like_C"/>
</dbReference>
<dbReference type="Gene3D" id="3.90.215.10">
    <property type="entry name" value="Gamma Fibrinogen, chain A, domain 1"/>
    <property type="match status" value="1"/>
</dbReference>
<dbReference type="PANTHER" id="PTHR19143">
    <property type="entry name" value="FIBRINOGEN/TENASCIN/ANGIOPOEITIN"/>
    <property type="match status" value="1"/>
</dbReference>
<evidence type="ECO:0000313" key="2">
    <source>
        <dbReference type="Proteomes" id="UP000069272"/>
    </source>
</evidence>
<protein>
    <submittedName>
        <fullName evidence="1">Fibrinogen C-terminal domain-containing protein</fullName>
    </submittedName>
</protein>
<evidence type="ECO:0000313" key="1">
    <source>
        <dbReference type="EnsemblMetazoa" id="AALB008011-PA"/>
    </source>
</evidence>
<dbReference type="STRING" id="7167.A0A182FN98"/>
<dbReference type="InterPro" id="IPR014716">
    <property type="entry name" value="Fibrinogen_a/b/g_C_1"/>
</dbReference>
<dbReference type="InterPro" id="IPR050373">
    <property type="entry name" value="Fibrinogen_C-term_domain"/>
</dbReference>
<dbReference type="VEuPathDB" id="VectorBase:AALB008011"/>
<dbReference type="AlphaFoldDB" id="A0A182FN98"/>
<name>A0A182FN98_ANOAL</name>
<organism evidence="1 2">
    <name type="scientific">Anopheles albimanus</name>
    <name type="common">New world malaria mosquito</name>
    <dbReference type="NCBI Taxonomy" id="7167"/>
    <lineage>
        <taxon>Eukaryota</taxon>
        <taxon>Metazoa</taxon>
        <taxon>Ecdysozoa</taxon>
        <taxon>Arthropoda</taxon>
        <taxon>Hexapoda</taxon>
        <taxon>Insecta</taxon>
        <taxon>Pterygota</taxon>
        <taxon>Neoptera</taxon>
        <taxon>Endopterygota</taxon>
        <taxon>Diptera</taxon>
        <taxon>Nematocera</taxon>
        <taxon>Culicoidea</taxon>
        <taxon>Culicidae</taxon>
        <taxon>Anophelinae</taxon>
        <taxon>Anopheles</taxon>
    </lineage>
</organism>
<sequence length="286" mass="31815">MKLSVCLILICAIFVNVRAADNAGAALGTPPTDGQGVETLLRKLESMDRKLLELQIGQKDLQQQIASLKTSQEKTLTELSVLQNQTLLILEQQVAAVSHQQSSEKMLSFMPLNSQMPSSMATSCKNVAANVSGVYLIRANNDRTPFNVFCEQEKFDGGWIVVQHRFNGSVDFNRGWSEYRDGFGNLETEFWLGLEKMHQITTARAQELVVEMKDFRGNYGYARYDQFKIGSESEQYKITLGRHSGTARDSMQDNRNMKFSTSGITISGVDTVLKNLTAPGGTIIVL</sequence>
<reference evidence="1" key="2">
    <citation type="submission" date="2022-08" db="UniProtKB">
        <authorList>
            <consortium name="EnsemblMetazoa"/>
        </authorList>
    </citation>
    <scope>IDENTIFICATION</scope>
    <source>
        <strain evidence="1">STECLA/ALBI9_A</strain>
    </source>
</reference>
<dbReference type="Proteomes" id="UP000069272">
    <property type="component" value="Chromosome 2L"/>
</dbReference>
<dbReference type="PROSITE" id="PS51406">
    <property type="entry name" value="FIBRINOGEN_C_2"/>
    <property type="match status" value="1"/>
</dbReference>
<reference evidence="1 2" key="1">
    <citation type="journal article" date="2017" name="G3 (Bethesda)">
        <title>The Physical Genome Mapping of Anopheles albimanus Corrected Scaffold Misassemblies and Identified Interarm Rearrangements in Genus Anopheles.</title>
        <authorList>
            <person name="Artemov G.N."/>
            <person name="Peery A.N."/>
            <person name="Jiang X."/>
            <person name="Tu Z."/>
            <person name="Stegniy V.N."/>
            <person name="Sharakhova M.V."/>
            <person name="Sharakhov I.V."/>
        </authorList>
    </citation>
    <scope>NUCLEOTIDE SEQUENCE [LARGE SCALE GENOMIC DNA]</scope>
    <source>
        <strain evidence="1 2">ALBI9_A</strain>
    </source>
</reference>
<dbReference type="InterPro" id="IPR002181">
    <property type="entry name" value="Fibrinogen_a/b/g_C_dom"/>
</dbReference>
<keyword evidence="2" id="KW-1185">Reference proteome</keyword>
<dbReference type="EnsemblMetazoa" id="AALB008011-RA">
    <property type="protein sequence ID" value="AALB008011-PA"/>
    <property type="gene ID" value="AALB008011"/>
</dbReference>
<dbReference type="CDD" id="cd00087">
    <property type="entry name" value="FReD"/>
    <property type="match status" value="1"/>
</dbReference>
<dbReference type="SMART" id="SM00186">
    <property type="entry name" value="FBG"/>
    <property type="match status" value="1"/>
</dbReference>
<proteinExistence type="predicted"/>
<dbReference type="PANTHER" id="PTHR19143:SF327">
    <property type="entry name" value="FI21813P1-RELATED"/>
    <property type="match status" value="1"/>
</dbReference>